<evidence type="ECO:0000313" key="3">
    <source>
        <dbReference type="Proteomes" id="UP000308652"/>
    </source>
</evidence>
<dbReference type="EMBL" id="ML213632">
    <property type="protein sequence ID" value="TFK34376.1"/>
    <property type="molecule type" value="Genomic_DNA"/>
</dbReference>
<proteinExistence type="predicted"/>
<gene>
    <name evidence="2" type="ORF">BDQ12DRAFT_726921</name>
</gene>
<feature type="region of interest" description="Disordered" evidence="1">
    <location>
        <begin position="139"/>
        <end position="160"/>
    </location>
</feature>
<protein>
    <submittedName>
        <fullName evidence="2">Uncharacterized protein</fullName>
    </submittedName>
</protein>
<name>A0A5C3LQV1_9AGAR</name>
<evidence type="ECO:0000313" key="2">
    <source>
        <dbReference type="EMBL" id="TFK34376.1"/>
    </source>
</evidence>
<keyword evidence="3" id="KW-1185">Reference proteome</keyword>
<reference evidence="2 3" key="1">
    <citation type="journal article" date="2019" name="Nat. Ecol. Evol.">
        <title>Megaphylogeny resolves global patterns of mushroom evolution.</title>
        <authorList>
            <person name="Varga T."/>
            <person name="Krizsan K."/>
            <person name="Foldi C."/>
            <person name="Dima B."/>
            <person name="Sanchez-Garcia M."/>
            <person name="Sanchez-Ramirez S."/>
            <person name="Szollosi G.J."/>
            <person name="Szarkandi J.G."/>
            <person name="Papp V."/>
            <person name="Albert L."/>
            <person name="Andreopoulos W."/>
            <person name="Angelini C."/>
            <person name="Antonin V."/>
            <person name="Barry K.W."/>
            <person name="Bougher N.L."/>
            <person name="Buchanan P."/>
            <person name="Buyck B."/>
            <person name="Bense V."/>
            <person name="Catcheside P."/>
            <person name="Chovatia M."/>
            <person name="Cooper J."/>
            <person name="Damon W."/>
            <person name="Desjardin D."/>
            <person name="Finy P."/>
            <person name="Geml J."/>
            <person name="Haridas S."/>
            <person name="Hughes K."/>
            <person name="Justo A."/>
            <person name="Karasinski D."/>
            <person name="Kautmanova I."/>
            <person name="Kiss B."/>
            <person name="Kocsube S."/>
            <person name="Kotiranta H."/>
            <person name="LaButti K.M."/>
            <person name="Lechner B.E."/>
            <person name="Liimatainen K."/>
            <person name="Lipzen A."/>
            <person name="Lukacs Z."/>
            <person name="Mihaltcheva S."/>
            <person name="Morgado L.N."/>
            <person name="Niskanen T."/>
            <person name="Noordeloos M.E."/>
            <person name="Ohm R.A."/>
            <person name="Ortiz-Santana B."/>
            <person name="Ovrebo C."/>
            <person name="Racz N."/>
            <person name="Riley R."/>
            <person name="Savchenko A."/>
            <person name="Shiryaev A."/>
            <person name="Soop K."/>
            <person name="Spirin V."/>
            <person name="Szebenyi C."/>
            <person name="Tomsovsky M."/>
            <person name="Tulloss R.E."/>
            <person name="Uehling J."/>
            <person name="Grigoriev I.V."/>
            <person name="Vagvolgyi C."/>
            <person name="Papp T."/>
            <person name="Martin F.M."/>
            <person name="Miettinen O."/>
            <person name="Hibbett D.S."/>
            <person name="Nagy L.G."/>
        </authorList>
    </citation>
    <scope>NUCLEOTIDE SEQUENCE [LARGE SCALE GENOMIC DNA]</scope>
    <source>
        <strain evidence="2 3">CBS 166.37</strain>
    </source>
</reference>
<dbReference type="Proteomes" id="UP000308652">
    <property type="component" value="Unassembled WGS sequence"/>
</dbReference>
<dbReference type="OrthoDB" id="3029218at2759"/>
<dbReference type="AlphaFoldDB" id="A0A5C3LQV1"/>
<evidence type="ECO:0000256" key="1">
    <source>
        <dbReference type="SAM" id="MobiDB-lite"/>
    </source>
</evidence>
<sequence length="191" mass="21499">MNMLPFSFGPYLTGVQDPSVSHYATFDFGWSLIYPYDTGLEDVAVSGHCRFRIRGLPTPPGPCNPFSFDVISLGIMLQRWVRHIEDIVPDIGPFFDSMVDSDTTQSFITRQALLHFLDIRSRLSLSQLDSLVTGRFWDEGHSDGDGEEQVGSGDDGERRGADVWMNKQDIVYEDFDLRASPPLSVEQLDTD</sequence>
<organism evidence="2 3">
    <name type="scientific">Crucibulum laeve</name>
    <dbReference type="NCBI Taxonomy" id="68775"/>
    <lineage>
        <taxon>Eukaryota</taxon>
        <taxon>Fungi</taxon>
        <taxon>Dikarya</taxon>
        <taxon>Basidiomycota</taxon>
        <taxon>Agaricomycotina</taxon>
        <taxon>Agaricomycetes</taxon>
        <taxon>Agaricomycetidae</taxon>
        <taxon>Agaricales</taxon>
        <taxon>Agaricineae</taxon>
        <taxon>Nidulariaceae</taxon>
        <taxon>Crucibulum</taxon>
    </lineage>
</organism>
<accession>A0A5C3LQV1</accession>